<dbReference type="InterPro" id="IPR000860">
    <property type="entry name" value="HemC"/>
</dbReference>
<proteinExistence type="inferred from homology"/>
<dbReference type="OrthoDB" id="564646at2759"/>
<keyword evidence="12" id="KW-1185">Reference proteome</keyword>
<evidence type="ECO:0000256" key="1">
    <source>
        <dbReference type="ARBA" id="ARBA00001916"/>
    </source>
</evidence>
<keyword evidence="5" id="KW-0350">Heme biosynthesis</keyword>
<dbReference type="FunFam" id="3.40.190.10:FF:000005">
    <property type="entry name" value="Porphobilinogen deaminase"/>
    <property type="match status" value="1"/>
</dbReference>
<evidence type="ECO:0000256" key="4">
    <source>
        <dbReference type="ARBA" id="ARBA00022679"/>
    </source>
</evidence>
<dbReference type="Pfam" id="PF03900">
    <property type="entry name" value="Porphobil_deamC"/>
    <property type="match status" value="1"/>
</dbReference>
<evidence type="ECO:0000259" key="9">
    <source>
        <dbReference type="Pfam" id="PF01379"/>
    </source>
</evidence>
<dbReference type="NCBIfam" id="TIGR00212">
    <property type="entry name" value="hemC"/>
    <property type="match status" value="1"/>
</dbReference>
<dbReference type="SUPFAM" id="SSF54782">
    <property type="entry name" value="Porphobilinogen deaminase (hydroxymethylbilane synthase), C-terminal domain"/>
    <property type="match status" value="1"/>
</dbReference>
<gene>
    <name evidence="11" type="ORF">P691DRAFT_691102</name>
</gene>
<organism evidence="11 12">
    <name type="scientific">Macrolepiota fuliginosa MF-IS2</name>
    <dbReference type="NCBI Taxonomy" id="1400762"/>
    <lineage>
        <taxon>Eukaryota</taxon>
        <taxon>Fungi</taxon>
        <taxon>Dikarya</taxon>
        <taxon>Basidiomycota</taxon>
        <taxon>Agaricomycotina</taxon>
        <taxon>Agaricomycetes</taxon>
        <taxon>Agaricomycetidae</taxon>
        <taxon>Agaricales</taxon>
        <taxon>Agaricineae</taxon>
        <taxon>Agaricaceae</taxon>
        <taxon>Macrolepiota</taxon>
    </lineage>
</organism>
<evidence type="ECO:0000256" key="2">
    <source>
        <dbReference type="ARBA" id="ARBA00005638"/>
    </source>
</evidence>
<comment type="similarity">
    <text evidence="2">Belongs to the HMBS family.</text>
</comment>
<dbReference type="InterPro" id="IPR036803">
    <property type="entry name" value="Porphobilinogen_deaminase_C_sf"/>
</dbReference>
<evidence type="ECO:0000259" key="10">
    <source>
        <dbReference type="Pfam" id="PF03900"/>
    </source>
</evidence>
<dbReference type="AlphaFoldDB" id="A0A9P5XP08"/>
<dbReference type="SUPFAM" id="SSF53850">
    <property type="entry name" value="Periplasmic binding protein-like II"/>
    <property type="match status" value="1"/>
</dbReference>
<dbReference type="Gene3D" id="3.40.190.10">
    <property type="entry name" value="Periplasmic binding protein-like II"/>
    <property type="match status" value="2"/>
</dbReference>
<keyword evidence="6" id="KW-0627">Porphyrin biosynthesis</keyword>
<dbReference type="PRINTS" id="PR00151">
    <property type="entry name" value="PORPHBDMNASE"/>
</dbReference>
<dbReference type="GO" id="GO:0004418">
    <property type="term" value="F:hydroxymethylbilane synthase activity"/>
    <property type="evidence" value="ECO:0007669"/>
    <property type="project" value="UniProtKB-EC"/>
</dbReference>
<dbReference type="InterPro" id="IPR022418">
    <property type="entry name" value="Porphobilinogen_deaminase_C"/>
</dbReference>
<feature type="domain" description="Porphobilinogen deaminase C-terminal" evidence="10">
    <location>
        <begin position="239"/>
        <end position="318"/>
    </location>
</feature>
<dbReference type="PANTHER" id="PTHR11557">
    <property type="entry name" value="PORPHOBILINOGEN DEAMINASE"/>
    <property type="match status" value="1"/>
</dbReference>
<evidence type="ECO:0000313" key="12">
    <source>
        <dbReference type="Proteomes" id="UP000807342"/>
    </source>
</evidence>
<dbReference type="InterPro" id="IPR022417">
    <property type="entry name" value="Porphobilin_deaminase_N"/>
</dbReference>
<dbReference type="CDD" id="cd13645">
    <property type="entry name" value="PBP2_HuPBGD_like"/>
    <property type="match status" value="1"/>
</dbReference>
<dbReference type="EMBL" id="MU151051">
    <property type="protein sequence ID" value="KAF9454938.1"/>
    <property type="molecule type" value="Genomic_DNA"/>
</dbReference>
<comment type="cofactor">
    <cofactor evidence="1">
        <name>dipyrromethane</name>
        <dbReference type="ChEBI" id="CHEBI:60342"/>
    </cofactor>
</comment>
<keyword evidence="4" id="KW-0808">Transferase</keyword>
<evidence type="ECO:0000256" key="5">
    <source>
        <dbReference type="ARBA" id="ARBA00023133"/>
    </source>
</evidence>
<evidence type="ECO:0000256" key="3">
    <source>
        <dbReference type="ARBA" id="ARBA00012655"/>
    </source>
</evidence>
<accession>A0A9P5XP08</accession>
<evidence type="ECO:0000256" key="6">
    <source>
        <dbReference type="ARBA" id="ARBA00023244"/>
    </source>
</evidence>
<dbReference type="GO" id="GO:0006783">
    <property type="term" value="P:heme biosynthetic process"/>
    <property type="evidence" value="ECO:0007669"/>
    <property type="project" value="UniProtKB-KW"/>
</dbReference>
<dbReference type="GO" id="GO:0005737">
    <property type="term" value="C:cytoplasm"/>
    <property type="evidence" value="ECO:0007669"/>
    <property type="project" value="TreeGrafter"/>
</dbReference>
<feature type="domain" description="Porphobilinogen deaminase N-terminal" evidence="9">
    <location>
        <begin position="10"/>
        <end position="225"/>
    </location>
</feature>
<protein>
    <recommendedName>
        <fullName evidence="3">hydroxymethylbilane synthase</fullName>
        <ecNumber evidence="3">2.5.1.61</ecNumber>
    </recommendedName>
    <alternativeName>
        <fullName evidence="8">Pre-uroporphyrinogen synthase</fullName>
    </alternativeName>
</protein>
<name>A0A9P5XP08_9AGAR</name>
<evidence type="ECO:0000256" key="8">
    <source>
        <dbReference type="ARBA" id="ARBA00030685"/>
    </source>
</evidence>
<dbReference type="PANTHER" id="PTHR11557:SF0">
    <property type="entry name" value="PORPHOBILINOGEN DEAMINASE"/>
    <property type="match status" value="1"/>
</dbReference>
<dbReference type="Gene3D" id="3.30.160.40">
    <property type="entry name" value="Porphobilinogen deaminase, C-terminal domain"/>
    <property type="match status" value="1"/>
</dbReference>
<dbReference type="EC" id="2.5.1.61" evidence="3"/>
<comment type="caution">
    <text evidence="11">The sequence shown here is derived from an EMBL/GenBank/DDBJ whole genome shotgun (WGS) entry which is preliminary data.</text>
</comment>
<comment type="pathway">
    <text evidence="7">Porphyrin-containing compound metabolism.</text>
</comment>
<reference evidence="11" key="1">
    <citation type="submission" date="2020-11" db="EMBL/GenBank/DDBJ databases">
        <authorList>
            <consortium name="DOE Joint Genome Institute"/>
            <person name="Ahrendt S."/>
            <person name="Riley R."/>
            <person name="Andreopoulos W."/>
            <person name="Labutti K."/>
            <person name="Pangilinan J."/>
            <person name="Ruiz-Duenas F.J."/>
            <person name="Barrasa J.M."/>
            <person name="Sanchez-Garcia M."/>
            <person name="Camarero S."/>
            <person name="Miyauchi S."/>
            <person name="Serrano A."/>
            <person name="Linde D."/>
            <person name="Babiker R."/>
            <person name="Drula E."/>
            <person name="Ayuso-Fernandez I."/>
            <person name="Pacheco R."/>
            <person name="Padilla G."/>
            <person name="Ferreira P."/>
            <person name="Barriuso J."/>
            <person name="Kellner H."/>
            <person name="Castanera R."/>
            <person name="Alfaro M."/>
            <person name="Ramirez L."/>
            <person name="Pisabarro A.G."/>
            <person name="Kuo A."/>
            <person name="Tritt A."/>
            <person name="Lipzen A."/>
            <person name="He G."/>
            <person name="Yan M."/>
            <person name="Ng V."/>
            <person name="Cullen D."/>
            <person name="Martin F."/>
            <person name="Rosso M.-N."/>
            <person name="Henrissat B."/>
            <person name="Hibbett D."/>
            <person name="Martinez A.T."/>
            <person name="Grigoriev I.V."/>
        </authorList>
    </citation>
    <scope>NUCLEOTIDE SEQUENCE</scope>
    <source>
        <strain evidence="11">MF-IS2</strain>
    </source>
</reference>
<sequence length="348" mass="37740">MSSTSPRNFVLASRNSQLAQIQTNIVLASLQDLFSTNESGLTFSTSFMSTAGDKNQSQALYLVGGKAFWTKELEVALKERDVDMLVHSLKDVPTTLPEGCYLGAILEREDPVDSLVVKKDKPWKTLEDLPEGSVVGTSSVRRVAQLKRKFPGLEFLDVRGNLNTRLAKLDNPDGPYAALILAKAGLVRLGMGDRITADIAPPTLLYAVSQGALGVEVRSDDEKAIELCRKLTHRETQWKCLAERACLRVLEGGCSVPVGVCSALEWEEGSRQEVGVLTLTGSVTSIDGQEHVEHTLKEIVSGATQAEEIGGKLAKILIETGAKKILDAINIDRERRIDEAKTADATPA</sequence>
<dbReference type="Pfam" id="PF01379">
    <property type="entry name" value="Porphobil_deam"/>
    <property type="match status" value="1"/>
</dbReference>
<dbReference type="Proteomes" id="UP000807342">
    <property type="component" value="Unassembled WGS sequence"/>
</dbReference>
<evidence type="ECO:0000313" key="11">
    <source>
        <dbReference type="EMBL" id="KAF9454938.1"/>
    </source>
</evidence>
<dbReference type="PIRSF" id="PIRSF001438">
    <property type="entry name" value="4pyrrol_synth_OHMeBilane_synth"/>
    <property type="match status" value="1"/>
</dbReference>
<evidence type="ECO:0000256" key="7">
    <source>
        <dbReference type="ARBA" id="ARBA00023444"/>
    </source>
</evidence>